<evidence type="ECO:0000313" key="3">
    <source>
        <dbReference type="EMBL" id="ORY21561.1"/>
    </source>
</evidence>
<feature type="chain" id="PRO_5013208865" evidence="2">
    <location>
        <begin position="24"/>
        <end position="1426"/>
    </location>
</feature>
<keyword evidence="1" id="KW-0472">Membrane</keyword>
<feature type="signal peptide" evidence="2">
    <location>
        <begin position="1"/>
        <end position="23"/>
    </location>
</feature>
<dbReference type="EMBL" id="MCOG01000263">
    <property type="protein sequence ID" value="ORY21561.1"/>
    <property type="molecule type" value="Genomic_DNA"/>
</dbReference>
<name>A0A1Y2AG87_9FUNG</name>
<accession>A0A1Y2AG87</accession>
<keyword evidence="1" id="KW-1133">Transmembrane helix</keyword>
<dbReference type="STRING" id="1754190.A0A1Y2AG87"/>
<evidence type="ECO:0000313" key="4">
    <source>
        <dbReference type="Proteomes" id="UP000193920"/>
    </source>
</evidence>
<sequence>MKPRTNFLTILILLGCLMVNVYAALKECETINEDRRKREDTVAKYCIDKDSNQICVVTVKAGRADRSCVGEGNHFFNNKNEILDSTYLSAVDKTVSVAVGYKCTKGDEEEVTCSEIKETDIYEVGKVGENDKEKGYYFNVYESNNSLNYQLINNKCVTESSKPDLQAYLNLGISAPSTTNAIILCTTEGCEIKDDPLFDGKTNLDSVVYLTEGKILIKCIRSGGCKSSSQSEEGYFMTIGDKPLINCELDSESNEIKCSLEQASQNFYYFNSLSNKSIIYCAEKERCEIYTPPVNSYFLNQSGENSEDTKTPELICCDSKTCELKEAINDGYYLTIDREDESQSRYKVINCKAGDDKSIKCTIESSTNNNGFYRNADDNTKASYPLIECDSDKGCTSLKIGKDILPGYYVDITTGTAEILVCNENSCTSTTSGNYKKDLNGNYKFDDENKNLQLIIDSTADEGDEKYSGVAANNESLYYFVEVLSSGGFPGIGTNMSTLFKVTKYYIARVIENGIVYVNDNTHKVAEGGTPGTDTTIYTCNKTKKTCSISKSCVSETYLLDVQNSIGYYCNSKGEIEVIKIDGYYLDSSNGSAKKTIISCESGVCKPASSSNYYVNVGSDKSTNPLIYCNSNLCRSTTATSGYYLSSADDSSGNVGIIKCTSTTNCELINNSSIQKKEHYYLNNGTDKIQKALIKCKNRSCTTTSATDGYFITNDSSILIFCENAVSCSTVNASAGYYNAAITADIGKKIIECTALTNVNCELKEASVGYYVAKTSNILINCFNTPCKAITVTNGIYRSATTQIISSKRETIPGENEEDGVSNEGRATTSVVYNIISCTSTGCNELTTSELLSIPVCTFSNNKCFINNRVTISTSTVSAISAGSYCTNSDRSVIYFATDTVVIDPYIIDGTTSIYTYTTTTTNCIEALEKYSDNYYTVGSSIYKVSDSSITQIVNTGYYFINVETNTLVNGNNVENYNNENVKLFKCNDSSCSIVDKPETTSYYADVNKKIIQYNPNSDSYSFAYDESVICIYSNNKCTPKADIKSMEFCITYKGELALVTNDIKSRETGECYKADSISSKIYGLSQYMYVMNAFAAERVVDTAYYVISMSTNSTATIRDYDGRNNSVRVYGCQESKCDIVTPEEGVYYYDKISTYMFRYTQKKWVSPPASGYALVSVDPTDTYINRFSLNNNRTKIDGKVRTGYYFTVDKEMYECDQDKNQCEKITSNGHFFTVSGELYQCVYDSEGLEETECNKKNCIVGQYYYIDSKYYYCGSGYMLSLVSDKTCEFDDRVIINFPVAFSEHYPEKIKNAVESINQVNNSTAMVTSLNGKYVAAVSGVFTNCTYTVEEKDSEFDLVCMNNYVAVNEKTDNVEICSLAHMGYIECVNDDNNPEKCNISGTISRITKGFTFIFSLIISVLFYIYM</sequence>
<organism evidence="3 4">
    <name type="scientific">Neocallimastix californiae</name>
    <dbReference type="NCBI Taxonomy" id="1754190"/>
    <lineage>
        <taxon>Eukaryota</taxon>
        <taxon>Fungi</taxon>
        <taxon>Fungi incertae sedis</taxon>
        <taxon>Chytridiomycota</taxon>
        <taxon>Chytridiomycota incertae sedis</taxon>
        <taxon>Neocallimastigomycetes</taxon>
        <taxon>Neocallimastigales</taxon>
        <taxon>Neocallimastigaceae</taxon>
        <taxon>Neocallimastix</taxon>
    </lineage>
</organism>
<keyword evidence="4" id="KW-1185">Reference proteome</keyword>
<protein>
    <submittedName>
        <fullName evidence="3">Scaffoldin</fullName>
    </submittedName>
</protein>
<dbReference type="OrthoDB" id="2135918at2759"/>
<dbReference type="PROSITE" id="PS51257">
    <property type="entry name" value="PROKAR_LIPOPROTEIN"/>
    <property type="match status" value="1"/>
</dbReference>
<dbReference type="Proteomes" id="UP000193920">
    <property type="component" value="Unassembled WGS sequence"/>
</dbReference>
<reference evidence="3 4" key="1">
    <citation type="submission" date="2016-08" db="EMBL/GenBank/DDBJ databases">
        <title>A Parts List for Fungal Cellulosomes Revealed by Comparative Genomics.</title>
        <authorList>
            <consortium name="DOE Joint Genome Institute"/>
            <person name="Haitjema C.H."/>
            <person name="Gilmore S.P."/>
            <person name="Henske J.K."/>
            <person name="Solomon K.V."/>
            <person name="De Groot R."/>
            <person name="Kuo A."/>
            <person name="Mondo S.J."/>
            <person name="Salamov A.A."/>
            <person name="Labutti K."/>
            <person name="Zhao Z."/>
            <person name="Chiniquy J."/>
            <person name="Barry K."/>
            <person name="Brewer H.M."/>
            <person name="Purvine S.O."/>
            <person name="Wright A.T."/>
            <person name="Boxma B."/>
            <person name="Van Alen T."/>
            <person name="Hackstein J.H."/>
            <person name="Baker S.E."/>
            <person name="Grigoriev I.V."/>
            <person name="O'Malley M.A."/>
        </authorList>
    </citation>
    <scope>NUCLEOTIDE SEQUENCE [LARGE SCALE GENOMIC DNA]</scope>
    <source>
        <strain evidence="3 4">G1</strain>
    </source>
</reference>
<evidence type="ECO:0000256" key="1">
    <source>
        <dbReference type="SAM" id="Phobius"/>
    </source>
</evidence>
<comment type="caution">
    <text evidence="3">The sequence shown here is derived from an EMBL/GenBank/DDBJ whole genome shotgun (WGS) entry which is preliminary data.</text>
</comment>
<keyword evidence="1" id="KW-0812">Transmembrane</keyword>
<keyword evidence="2" id="KW-0732">Signal</keyword>
<gene>
    <name evidence="3" type="ORF">LY90DRAFT_140696</name>
</gene>
<feature type="transmembrane region" description="Helical" evidence="1">
    <location>
        <begin position="1406"/>
        <end position="1425"/>
    </location>
</feature>
<evidence type="ECO:0000256" key="2">
    <source>
        <dbReference type="SAM" id="SignalP"/>
    </source>
</evidence>
<proteinExistence type="predicted"/>